<keyword evidence="11" id="KW-0720">Serine protease</keyword>
<keyword evidence="10 15" id="KW-0378">Hydrolase</keyword>
<dbReference type="EMBL" id="UIDG01000037">
    <property type="protein sequence ID" value="SUS04414.1"/>
    <property type="molecule type" value="Genomic_DNA"/>
</dbReference>
<keyword evidence="9" id="KW-0574">Periplasm</keyword>
<keyword evidence="7" id="KW-0732">Signal</keyword>
<evidence type="ECO:0000256" key="12">
    <source>
        <dbReference type="ARBA" id="ARBA00023016"/>
    </source>
</evidence>
<dbReference type="InterPro" id="IPR009003">
    <property type="entry name" value="Peptidase_S1_PA"/>
</dbReference>
<dbReference type="GO" id="GO:0042597">
    <property type="term" value="C:periplasmic space"/>
    <property type="evidence" value="ECO:0007669"/>
    <property type="project" value="UniProtKB-SubCell"/>
</dbReference>
<evidence type="ECO:0000256" key="3">
    <source>
        <dbReference type="ARBA" id="ARBA00010541"/>
    </source>
</evidence>
<dbReference type="CDD" id="cd10839">
    <property type="entry name" value="cpPDZ1_DegP-like"/>
    <property type="match status" value="1"/>
</dbReference>
<keyword evidence="12" id="KW-0346">Stress response</keyword>
<evidence type="ECO:0000256" key="7">
    <source>
        <dbReference type="ARBA" id="ARBA00022729"/>
    </source>
</evidence>
<dbReference type="PANTHER" id="PTHR22939">
    <property type="entry name" value="SERINE PROTEASE FAMILY S1C HTRA-RELATED"/>
    <property type="match status" value="1"/>
</dbReference>
<dbReference type="InterPro" id="IPR036034">
    <property type="entry name" value="PDZ_sf"/>
</dbReference>
<sequence>MSSVIHVTPDGTAETPQLALPAIPAANRRRWAIIATTTAAALLATSAAFAKGAPDDIADLAQKVTPAVVNVSVTRAVEPVQMMGGVPEMGQLPEGSPFEDLFKRFFGERHPGFGNREGPGSGMGRPMAVGSGFIIDQQGYVVTNNHVIDDADGIKVTIGDDSYPATVIGRDEKTDLALLKIEAGKPLPYVAFGDSDGVRPGDWIMAVGNPFGLGGTVTAGIVSARGRDLAGSALVDFLQIDAPINSGNSGGPTFTADGKVIGVNTAIFSPNGGNVGIGFAIPSNLAAQVVADLRDDGQVERGWLGVQIQPVTDELAQAFGLDGAKGALVSSVGDGTPAKAAGLKDGDIILEWNGKTVEKFKDLPRLVAASPVGSSVKMTVWRDQARKPFTVKLAALPSDAKLAANAAHNRAGQSATIPDTGLTLADLTPENRQRYDIPQDVDGVLIVDVDATSIAAREGMRPGDIITSVALQTVTSTKDILKIVKESRGGGQSVMTFKVAGPNGERFVALRIA</sequence>
<comment type="subcellular location">
    <subcellularLocation>
        <location evidence="2">Periplasm</location>
    </subcellularLocation>
</comment>
<dbReference type="EC" id="3.4.21.107" evidence="4"/>
<evidence type="ECO:0000256" key="9">
    <source>
        <dbReference type="ARBA" id="ARBA00022764"/>
    </source>
</evidence>
<evidence type="ECO:0000256" key="11">
    <source>
        <dbReference type="ARBA" id="ARBA00022825"/>
    </source>
</evidence>
<evidence type="ECO:0000256" key="10">
    <source>
        <dbReference type="ARBA" id="ARBA00022801"/>
    </source>
</evidence>
<dbReference type="GO" id="GO:0004252">
    <property type="term" value="F:serine-type endopeptidase activity"/>
    <property type="evidence" value="ECO:0007669"/>
    <property type="project" value="InterPro"/>
</dbReference>
<dbReference type="PANTHER" id="PTHR22939:SF130">
    <property type="entry name" value="PERIPLASMIC SERINE ENDOPROTEASE DEGP-LIKE-RELATED"/>
    <property type="match status" value="1"/>
</dbReference>
<dbReference type="InterPro" id="IPR001478">
    <property type="entry name" value="PDZ"/>
</dbReference>
<evidence type="ECO:0000256" key="13">
    <source>
        <dbReference type="ARBA" id="ARBA00032850"/>
    </source>
</evidence>
<protein>
    <recommendedName>
        <fullName evidence="5">Probable periplasmic serine endoprotease DegP-like</fullName>
        <ecNumber evidence="4">3.4.21.107</ecNumber>
    </recommendedName>
    <alternativeName>
        <fullName evidence="13">Protease Do</fullName>
    </alternativeName>
</protein>
<organism evidence="15">
    <name type="scientific">metagenome</name>
    <dbReference type="NCBI Taxonomy" id="256318"/>
    <lineage>
        <taxon>unclassified sequences</taxon>
        <taxon>metagenomes</taxon>
    </lineage>
</organism>
<dbReference type="GO" id="GO:0006508">
    <property type="term" value="P:proteolysis"/>
    <property type="evidence" value="ECO:0007669"/>
    <property type="project" value="UniProtKB-KW"/>
</dbReference>
<dbReference type="AlphaFoldDB" id="A0A380T8T7"/>
<dbReference type="PROSITE" id="PS50106">
    <property type="entry name" value="PDZ"/>
    <property type="match status" value="1"/>
</dbReference>
<evidence type="ECO:0000256" key="1">
    <source>
        <dbReference type="ARBA" id="ARBA00001772"/>
    </source>
</evidence>
<evidence type="ECO:0000256" key="4">
    <source>
        <dbReference type="ARBA" id="ARBA00013035"/>
    </source>
</evidence>
<feature type="domain" description="PDZ" evidence="14">
    <location>
        <begin position="288"/>
        <end position="384"/>
    </location>
</feature>
<dbReference type="SMART" id="SM00228">
    <property type="entry name" value="PDZ"/>
    <property type="match status" value="2"/>
</dbReference>
<dbReference type="Pfam" id="PF13365">
    <property type="entry name" value="Trypsin_2"/>
    <property type="match status" value="1"/>
</dbReference>
<dbReference type="InterPro" id="IPR041489">
    <property type="entry name" value="PDZ_6"/>
</dbReference>
<gene>
    <name evidence="15" type="primary">htrA</name>
    <name evidence="15" type="ORF">DF3PB_1310002</name>
</gene>
<evidence type="ECO:0000256" key="8">
    <source>
        <dbReference type="ARBA" id="ARBA00022737"/>
    </source>
</evidence>
<dbReference type="Gene3D" id="2.40.10.120">
    <property type="match status" value="1"/>
</dbReference>
<dbReference type="FunFam" id="2.40.10.120:FF:000007">
    <property type="entry name" value="Periplasmic serine endoprotease DegP-like"/>
    <property type="match status" value="1"/>
</dbReference>
<dbReference type="Pfam" id="PF17820">
    <property type="entry name" value="PDZ_6"/>
    <property type="match status" value="1"/>
</dbReference>
<evidence type="ECO:0000256" key="5">
    <source>
        <dbReference type="ARBA" id="ARBA00013958"/>
    </source>
</evidence>
<proteinExistence type="inferred from homology"/>
<dbReference type="InterPro" id="IPR001940">
    <property type="entry name" value="Peptidase_S1C"/>
</dbReference>
<dbReference type="InterPro" id="IPR011782">
    <property type="entry name" value="Pept_S1C_Do"/>
</dbReference>
<evidence type="ECO:0000259" key="14">
    <source>
        <dbReference type="PROSITE" id="PS50106"/>
    </source>
</evidence>
<dbReference type="PRINTS" id="PR00834">
    <property type="entry name" value="PROTEASES2C"/>
</dbReference>
<name>A0A380T8T7_9ZZZZ</name>
<dbReference type="Gene3D" id="2.30.42.10">
    <property type="match status" value="2"/>
</dbReference>
<evidence type="ECO:0000256" key="6">
    <source>
        <dbReference type="ARBA" id="ARBA00022670"/>
    </source>
</evidence>
<evidence type="ECO:0000256" key="2">
    <source>
        <dbReference type="ARBA" id="ARBA00004418"/>
    </source>
</evidence>
<accession>A0A380T8T7</accession>
<comment type="catalytic activity">
    <reaction evidence="1">
        <text>Acts on substrates that are at least partially unfolded. The cleavage site P1 residue is normally between a pair of hydrophobic residues, such as Val-|-Val.</text>
        <dbReference type="EC" id="3.4.21.107"/>
    </reaction>
</comment>
<dbReference type="SUPFAM" id="SSF50156">
    <property type="entry name" value="PDZ domain-like"/>
    <property type="match status" value="2"/>
</dbReference>
<keyword evidence="8" id="KW-0677">Repeat</keyword>
<dbReference type="SUPFAM" id="SSF50494">
    <property type="entry name" value="Trypsin-like serine proteases"/>
    <property type="match status" value="1"/>
</dbReference>
<dbReference type="NCBIfam" id="TIGR02037">
    <property type="entry name" value="degP_htrA_DO"/>
    <property type="match status" value="1"/>
</dbReference>
<dbReference type="Pfam" id="PF13180">
    <property type="entry name" value="PDZ_2"/>
    <property type="match status" value="1"/>
</dbReference>
<keyword evidence="6 15" id="KW-0645">Protease</keyword>
<reference evidence="15" key="1">
    <citation type="submission" date="2018-07" db="EMBL/GenBank/DDBJ databases">
        <authorList>
            <person name="Quirk P.G."/>
            <person name="Krulwich T.A."/>
        </authorList>
    </citation>
    <scope>NUCLEOTIDE SEQUENCE</scope>
</reference>
<evidence type="ECO:0000313" key="15">
    <source>
        <dbReference type="EMBL" id="SUS04414.1"/>
    </source>
</evidence>
<comment type="similarity">
    <text evidence="3">Belongs to the peptidase S1C family.</text>
</comment>